<dbReference type="SMART" id="SM00073">
    <property type="entry name" value="HPT"/>
    <property type="match status" value="1"/>
</dbReference>
<evidence type="ECO:0000313" key="20">
    <source>
        <dbReference type="Proteomes" id="UP000199158"/>
    </source>
</evidence>
<feature type="domain" description="CheW-like" evidence="17">
    <location>
        <begin position="540"/>
        <end position="678"/>
    </location>
</feature>
<dbReference type="InterPro" id="IPR036097">
    <property type="entry name" value="HisK_dim/P_sf"/>
</dbReference>
<accession>A0A1H7ZCQ0</accession>
<evidence type="ECO:0000256" key="13">
    <source>
        <dbReference type="ARBA" id="ARBA00035100"/>
    </source>
</evidence>
<dbReference type="Pfam" id="PF01584">
    <property type="entry name" value="CheW"/>
    <property type="match status" value="1"/>
</dbReference>
<feature type="domain" description="HPt" evidence="18">
    <location>
        <begin position="4"/>
        <end position="111"/>
    </location>
</feature>
<gene>
    <name evidence="19" type="ORF">SAMN05216180_0538</name>
</gene>
<dbReference type="InterPro" id="IPR002545">
    <property type="entry name" value="CheW-lke_dom"/>
</dbReference>
<evidence type="ECO:0000256" key="4">
    <source>
        <dbReference type="ARBA" id="ARBA00021495"/>
    </source>
</evidence>
<evidence type="ECO:0000256" key="11">
    <source>
        <dbReference type="ARBA" id="ARBA00022840"/>
    </source>
</evidence>
<evidence type="ECO:0000256" key="12">
    <source>
        <dbReference type="ARBA" id="ARBA00023012"/>
    </source>
</evidence>
<keyword evidence="11" id="KW-0067">ATP-binding</keyword>
<dbReference type="GO" id="GO:0006935">
    <property type="term" value="P:chemotaxis"/>
    <property type="evidence" value="ECO:0007669"/>
    <property type="project" value="UniProtKB-KW"/>
</dbReference>
<reference evidence="19 20" key="1">
    <citation type="submission" date="2016-10" db="EMBL/GenBank/DDBJ databases">
        <authorList>
            <person name="de Groot N.N."/>
        </authorList>
    </citation>
    <scope>NUCLEOTIDE SEQUENCE [LARGE SCALE GENOMIC DNA]</scope>
    <source>
        <strain evidence="19 20">CGMCC 1.5070</strain>
    </source>
</reference>
<dbReference type="Proteomes" id="UP000199158">
    <property type="component" value="Unassembled WGS sequence"/>
</dbReference>
<evidence type="ECO:0000259" key="16">
    <source>
        <dbReference type="PROSITE" id="PS50109"/>
    </source>
</evidence>
<dbReference type="GO" id="GO:0005524">
    <property type="term" value="F:ATP binding"/>
    <property type="evidence" value="ECO:0007669"/>
    <property type="project" value="UniProtKB-KW"/>
</dbReference>
<dbReference type="EMBL" id="FOCG01000001">
    <property type="protein sequence ID" value="SEM55277.1"/>
    <property type="molecule type" value="Genomic_DNA"/>
</dbReference>
<dbReference type="InterPro" id="IPR037052">
    <property type="entry name" value="CheA-like_P2_sf"/>
</dbReference>
<keyword evidence="5" id="KW-0963">Cytoplasm</keyword>
<dbReference type="Pfam" id="PF07194">
    <property type="entry name" value="P2"/>
    <property type="match status" value="1"/>
</dbReference>
<comment type="catalytic activity">
    <reaction evidence="1">
        <text>ATP + protein L-histidine = ADP + protein N-phospho-L-histidine.</text>
        <dbReference type="EC" id="2.7.13.3"/>
    </reaction>
</comment>
<dbReference type="Pfam" id="PF01627">
    <property type="entry name" value="Hpt"/>
    <property type="match status" value="1"/>
</dbReference>
<dbReference type="Gene3D" id="3.30.70.1110">
    <property type="entry name" value="Histidine kinase CheA-like, P2 response regulator-binding domain"/>
    <property type="match status" value="1"/>
</dbReference>
<feature type="compositionally biased region" description="Low complexity" evidence="15">
    <location>
        <begin position="264"/>
        <end position="289"/>
    </location>
</feature>
<dbReference type="InterPro" id="IPR036890">
    <property type="entry name" value="HATPase_C_sf"/>
</dbReference>
<dbReference type="SUPFAM" id="SSF50341">
    <property type="entry name" value="CheW-like"/>
    <property type="match status" value="1"/>
</dbReference>
<feature type="modified residue" description="Phosphohistidine" evidence="14">
    <location>
        <position position="52"/>
    </location>
</feature>
<comment type="subcellular location">
    <subcellularLocation>
        <location evidence="2">Cytoplasm</location>
    </subcellularLocation>
</comment>
<dbReference type="InterPro" id="IPR051315">
    <property type="entry name" value="Bact_Chemotaxis_CheA"/>
</dbReference>
<evidence type="ECO:0000256" key="5">
    <source>
        <dbReference type="ARBA" id="ARBA00022490"/>
    </source>
</evidence>
<feature type="region of interest" description="Disordered" evidence="15">
    <location>
        <begin position="254"/>
        <end position="289"/>
    </location>
</feature>
<dbReference type="AlphaFoldDB" id="A0A1H7ZCQ0"/>
<evidence type="ECO:0000259" key="18">
    <source>
        <dbReference type="PROSITE" id="PS50894"/>
    </source>
</evidence>
<dbReference type="SUPFAM" id="SSF55874">
    <property type="entry name" value="ATPase domain of HSP90 chaperone/DNA topoisomerase II/histidine kinase"/>
    <property type="match status" value="1"/>
</dbReference>
<keyword evidence="12" id="KW-0902">Two-component regulatory system</keyword>
<feature type="region of interest" description="Disordered" evidence="15">
    <location>
        <begin position="142"/>
        <end position="163"/>
    </location>
</feature>
<keyword evidence="10 19" id="KW-0418">Kinase</keyword>
<evidence type="ECO:0000256" key="8">
    <source>
        <dbReference type="ARBA" id="ARBA00022679"/>
    </source>
</evidence>
<comment type="function">
    <text evidence="13">Involved in the transmission of sensory signals from the chemoreceptors to the flagellar motors. CheA is autophosphorylated; it can transfer its phosphate group to either CheB or CheY.</text>
</comment>
<dbReference type="InterPro" id="IPR005467">
    <property type="entry name" value="His_kinase_dom"/>
</dbReference>
<dbReference type="PROSITE" id="PS50851">
    <property type="entry name" value="CHEW"/>
    <property type="match status" value="1"/>
</dbReference>
<dbReference type="PANTHER" id="PTHR43395:SF10">
    <property type="entry name" value="CHEMOTAXIS PROTEIN CHEA"/>
    <property type="match status" value="1"/>
</dbReference>
<dbReference type="InterPro" id="IPR003594">
    <property type="entry name" value="HATPase_dom"/>
</dbReference>
<dbReference type="RefSeq" id="WP_205408575.1">
    <property type="nucleotide sequence ID" value="NZ_FOCG01000001.1"/>
</dbReference>
<dbReference type="PANTHER" id="PTHR43395">
    <property type="entry name" value="SENSOR HISTIDINE KINASE CHEA"/>
    <property type="match status" value="1"/>
</dbReference>
<dbReference type="Gene3D" id="3.30.565.10">
    <property type="entry name" value="Histidine kinase-like ATPase, C-terminal domain"/>
    <property type="match status" value="1"/>
</dbReference>
<dbReference type="InterPro" id="IPR008207">
    <property type="entry name" value="Sig_transdc_His_kin_Hpt_dom"/>
</dbReference>
<evidence type="ECO:0000256" key="14">
    <source>
        <dbReference type="PROSITE-ProRule" id="PRU00110"/>
    </source>
</evidence>
<dbReference type="SUPFAM" id="SSF47384">
    <property type="entry name" value="Homodimeric domain of signal transducing histidine kinase"/>
    <property type="match status" value="1"/>
</dbReference>
<evidence type="ECO:0000256" key="2">
    <source>
        <dbReference type="ARBA" id="ARBA00004496"/>
    </source>
</evidence>
<dbReference type="InterPro" id="IPR004358">
    <property type="entry name" value="Sig_transdc_His_kin-like_C"/>
</dbReference>
<dbReference type="PROSITE" id="PS50109">
    <property type="entry name" value="HIS_KIN"/>
    <property type="match status" value="1"/>
</dbReference>
<dbReference type="InterPro" id="IPR035891">
    <property type="entry name" value="CheY-binding_CheA"/>
</dbReference>
<evidence type="ECO:0000256" key="3">
    <source>
        <dbReference type="ARBA" id="ARBA00012438"/>
    </source>
</evidence>
<dbReference type="InterPro" id="IPR036641">
    <property type="entry name" value="HPT_dom_sf"/>
</dbReference>
<name>A0A1H7ZCQ0_9FIRM</name>
<keyword evidence="6" id="KW-0145">Chemotaxis</keyword>
<keyword evidence="7 14" id="KW-0597">Phosphoprotein</keyword>
<dbReference type="Gene3D" id="1.10.287.560">
    <property type="entry name" value="Histidine kinase CheA-like, homodimeric domain"/>
    <property type="match status" value="1"/>
</dbReference>
<feature type="compositionally biased region" description="Polar residues" evidence="15">
    <location>
        <begin position="143"/>
        <end position="155"/>
    </location>
</feature>
<dbReference type="InterPro" id="IPR004105">
    <property type="entry name" value="CheA-like_dim"/>
</dbReference>
<evidence type="ECO:0000256" key="1">
    <source>
        <dbReference type="ARBA" id="ARBA00000085"/>
    </source>
</evidence>
<dbReference type="SMART" id="SM00387">
    <property type="entry name" value="HATPase_c"/>
    <property type="match status" value="1"/>
</dbReference>
<evidence type="ECO:0000256" key="10">
    <source>
        <dbReference type="ARBA" id="ARBA00022777"/>
    </source>
</evidence>
<dbReference type="SMART" id="SM00260">
    <property type="entry name" value="CheW"/>
    <property type="match status" value="1"/>
</dbReference>
<dbReference type="GO" id="GO:0005737">
    <property type="term" value="C:cytoplasm"/>
    <property type="evidence" value="ECO:0007669"/>
    <property type="project" value="UniProtKB-SubCell"/>
</dbReference>
<evidence type="ECO:0000313" key="19">
    <source>
        <dbReference type="EMBL" id="SEM55277.1"/>
    </source>
</evidence>
<organism evidence="19 20">
    <name type="scientific">Hydrogenoanaerobacterium saccharovorans</name>
    <dbReference type="NCBI Taxonomy" id="474960"/>
    <lineage>
        <taxon>Bacteria</taxon>
        <taxon>Bacillati</taxon>
        <taxon>Bacillota</taxon>
        <taxon>Clostridia</taxon>
        <taxon>Eubacteriales</taxon>
        <taxon>Oscillospiraceae</taxon>
        <taxon>Hydrogenoanaerobacterium</taxon>
    </lineage>
</organism>
<dbReference type="InterPro" id="IPR037006">
    <property type="entry name" value="CheA-like_homodim_sf"/>
</dbReference>
<dbReference type="Gene3D" id="1.20.120.160">
    <property type="entry name" value="HPT domain"/>
    <property type="match status" value="1"/>
</dbReference>
<evidence type="ECO:0000259" key="17">
    <source>
        <dbReference type="PROSITE" id="PS50851"/>
    </source>
</evidence>
<dbReference type="SMART" id="SM01231">
    <property type="entry name" value="H-kinase_dim"/>
    <property type="match status" value="1"/>
</dbReference>
<dbReference type="SUPFAM" id="SSF55052">
    <property type="entry name" value="CheY-binding domain of CheA"/>
    <property type="match status" value="1"/>
</dbReference>
<evidence type="ECO:0000256" key="6">
    <source>
        <dbReference type="ARBA" id="ARBA00022500"/>
    </source>
</evidence>
<dbReference type="PRINTS" id="PR00344">
    <property type="entry name" value="BCTRLSENSOR"/>
</dbReference>
<dbReference type="EC" id="2.7.13.3" evidence="3"/>
<dbReference type="Gene3D" id="2.30.30.40">
    <property type="entry name" value="SH3 Domains"/>
    <property type="match status" value="1"/>
</dbReference>
<evidence type="ECO:0000256" key="7">
    <source>
        <dbReference type="ARBA" id="ARBA00022553"/>
    </source>
</evidence>
<proteinExistence type="predicted"/>
<dbReference type="GO" id="GO:0000155">
    <property type="term" value="F:phosphorelay sensor kinase activity"/>
    <property type="evidence" value="ECO:0007669"/>
    <property type="project" value="InterPro"/>
</dbReference>
<dbReference type="InterPro" id="IPR036061">
    <property type="entry name" value="CheW-like_dom_sf"/>
</dbReference>
<protein>
    <recommendedName>
        <fullName evidence="4">Chemotaxis protein CheA</fullName>
        <ecNumber evidence="3">2.7.13.3</ecNumber>
    </recommendedName>
</protein>
<dbReference type="Pfam" id="PF02518">
    <property type="entry name" value="HATPase_c"/>
    <property type="match status" value="1"/>
</dbReference>
<feature type="domain" description="Histidine kinase" evidence="16">
    <location>
        <begin position="334"/>
        <end position="538"/>
    </location>
</feature>
<keyword evidence="8" id="KW-0808">Transferase</keyword>
<dbReference type="InterPro" id="IPR010808">
    <property type="entry name" value="CheA_P2-bd"/>
</dbReference>
<dbReference type="FunFam" id="3.30.565.10:FF:000016">
    <property type="entry name" value="Chemotaxis protein CheA, putative"/>
    <property type="match status" value="1"/>
</dbReference>
<sequence>MSGIDVSMEPMLEMFIYETSTLLEQLDEILLESEKEDSLSSENIDEIFRIMHTIKGSSAMMGLEGISTLSHRIEDLFFLIRENPDEIKGHEEIFDIVFQASDYLKAEVELIQNDDYTETDFSDLLDRLKKLVSLIKKEEDSEAQQPTQVSASAQPALSADKTSEEEQQIRVFFEDGCQMENIRAFMLVSQISELCNSISTVPPHPEKDSNLSAEIIKNGFLIRFVPAAPLDEIYSVLENSINIKSYENIDAEQKKTAKTGKKGTGTASSSGSSQENSSSNSQSSKAGKQSLISVNQSKLDQLMDIVGEIVIAESMVSGSSDLKGLQLDGFHKATRQLRKLTDELQDIVMSIRMVPLTGVFQKMNRIVRDMSKKLNKSVDLVTSGGETEVDKTIIDSITDPFMHMIRNSMDHAIESPEERQELGKSPTGKVTMAAQNVGGEIVITIADDGRGLDRDKIVKKAKENGILTKPESEYTEKEIFSLIMVPGFSTNEAVTEFSGRGVGMDVVRKNIEKVGGSISVESKKNVGTTFTIKIPLTLAIVDGMEISVGETAFTLPIISIKQSFKISEETKIIYGTDGCEIIMVRGQCYPIIRLHEIYDIQTDKTALTDGIAILVENENKVACLFADELVGEQQVVVKPFPIFFNHHNLKAKGMAGCTILGDGGISLILDVHNLLKQY</sequence>
<dbReference type="STRING" id="474960.SAMN05216180_0538"/>
<dbReference type="CDD" id="cd16916">
    <property type="entry name" value="HATPase_CheA-like"/>
    <property type="match status" value="1"/>
</dbReference>
<dbReference type="Pfam" id="PF02895">
    <property type="entry name" value="H-kinase_dim"/>
    <property type="match status" value="1"/>
</dbReference>
<keyword evidence="9" id="KW-0547">Nucleotide-binding</keyword>
<evidence type="ECO:0000256" key="15">
    <source>
        <dbReference type="SAM" id="MobiDB-lite"/>
    </source>
</evidence>
<evidence type="ECO:0000256" key="9">
    <source>
        <dbReference type="ARBA" id="ARBA00022741"/>
    </source>
</evidence>
<keyword evidence="20" id="KW-1185">Reference proteome</keyword>
<dbReference type="CDD" id="cd00088">
    <property type="entry name" value="HPT"/>
    <property type="match status" value="1"/>
</dbReference>
<dbReference type="SUPFAM" id="SSF47226">
    <property type="entry name" value="Histidine-containing phosphotransfer domain, HPT domain"/>
    <property type="match status" value="1"/>
</dbReference>
<dbReference type="PROSITE" id="PS50894">
    <property type="entry name" value="HPT"/>
    <property type="match status" value="1"/>
</dbReference>